<evidence type="ECO:0008006" key="3">
    <source>
        <dbReference type="Google" id="ProtNLM"/>
    </source>
</evidence>
<reference evidence="1 2" key="1">
    <citation type="submission" date="2018-03" db="EMBL/GenBank/DDBJ databases">
        <title>Genome sequence of Paenibacillus elgii strain AC13 an antimicrobial compound producing bacteria.</title>
        <authorList>
            <person name="Kurokawa A.S."/>
            <person name="Araujo J.F."/>
            <person name="Costa R.A."/>
            <person name="Ortega D.B."/>
            <person name="Pires A.S."/>
            <person name="Pappas G.J.Jr."/>
            <person name="Franco O.L."/>
            <person name="Barreto C."/>
            <person name="Magalhaes B.S."/>
            <person name="Kruger R.H."/>
        </authorList>
    </citation>
    <scope>NUCLEOTIDE SEQUENCE [LARGE SCALE GENOMIC DNA]</scope>
    <source>
        <strain evidence="1 2">AC13</strain>
    </source>
</reference>
<proteinExistence type="predicted"/>
<organism evidence="1 2">
    <name type="scientific">Paenibacillus elgii</name>
    <dbReference type="NCBI Taxonomy" id="189691"/>
    <lineage>
        <taxon>Bacteria</taxon>
        <taxon>Bacillati</taxon>
        <taxon>Bacillota</taxon>
        <taxon>Bacilli</taxon>
        <taxon>Bacillales</taxon>
        <taxon>Paenibacillaceae</taxon>
        <taxon>Paenibacillus</taxon>
    </lineage>
</organism>
<evidence type="ECO:0000313" key="2">
    <source>
        <dbReference type="Proteomes" id="UP000244184"/>
    </source>
</evidence>
<dbReference type="RefSeq" id="WP_108533146.1">
    <property type="nucleotide sequence ID" value="NZ_PYHP01000061.1"/>
</dbReference>
<gene>
    <name evidence="1" type="ORF">C8Z91_21660</name>
</gene>
<dbReference type="EMBL" id="PYHP01000061">
    <property type="protein sequence ID" value="PUA37167.1"/>
    <property type="molecule type" value="Genomic_DNA"/>
</dbReference>
<name>A0A2T6FZ40_9BACL</name>
<evidence type="ECO:0000313" key="1">
    <source>
        <dbReference type="EMBL" id="PUA37167.1"/>
    </source>
</evidence>
<dbReference type="AlphaFoldDB" id="A0A2T6FZ40"/>
<dbReference type="InterPro" id="IPR043519">
    <property type="entry name" value="NT_sf"/>
</dbReference>
<accession>A0A2T6FZ40</accession>
<comment type="caution">
    <text evidence="1">The sequence shown here is derived from an EMBL/GenBank/DDBJ whole genome shotgun (WGS) entry which is preliminary data.</text>
</comment>
<sequence>MKKEALLRIAEILNSNAVDWGLGGSSMLWFHGLVDRPNDIDLLVAEHDALRAHELLSQLGTYEALQPKEPFCTKYFTHYTILGTEVDVMGLLSIRHAESVYRLDWRRDANTRVEPLEGVSVPLTPLEDWFVLYLLMPGRGGKADLIEGHLKRQGVRRDRLEAALRQPLPAEVHARVLAAIAEAEG</sequence>
<protein>
    <recommendedName>
        <fullName evidence="3">Nucleotidyltransferase family protein</fullName>
    </recommendedName>
</protein>
<dbReference type="Proteomes" id="UP000244184">
    <property type="component" value="Unassembled WGS sequence"/>
</dbReference>
<dbReference type="SUPFAM" id="SSF81301">
    <property type="entry name" value="Nucleotidyltransferase"/>
    <property type="match status" value="1"/>
</dbReference>
<dbReference type="Gene3D" id="3.30.460.40">
    <property type="match status" value="1"/>
</dbReference>